<feature type="compositionally biased region" description="Basic and acidic residues" evidence="1">
    <location>
        <begin position="169"/>
        <end position="179"/>
    </location>
</feature>
<accession>J4GNP6</accession>
<keyword evidence="3" id="KW-1185">Reference proteome</keyword>
<reference evidence="2 3" key="1">
    <citation type="journal article" date="2012" name="Appl. Environ. Microbiol.">
        <title>Short-read sequencing for genomic analysis of the brown rot fungus Fibroporia radiculosa.</title>
        <authorList>
            <person name="Tang J.D."/>
            <person name="Perkins A.D."/>
            <person name="Sonstegard T.S."/>
            <person name="Schroeder S.G."/>
            <person name="Burgess S.C."/>
            <person name="Diehl S.V."/>
        </authorList>
    </citation>
    <scope>NUCLEOTIDE SEQUENCE [LARGE SCALE GENOMIC DNA]</scope>
    <source>
        <strain evidence="2 3">TFFH 294</strain>
    </source>
</reference>
<protein>
    <recommendedName>
        <fullName evidence="4">Protein YOP1</fullName>
    </recommendedName>
</protein>
<proteinExistence type="predicted"/>
<name>J4GNP6_9APHY</name>
<dbReference type="RefSeq" id="XP_012181038.1">
    <property type="nucleotide sequence ID" value="XM_012325648.1"/>
</dbReference>
<feature type="compositionally biased region" description="Low complexity" evidence="1">
    <location>
        <begin position="230"/>
        <end position="247"/>
    </location>
</feature>
<dbReference type="AlphaFoldDB" id="J4GNP6"/>
<dbReference type="GeneID" id="24096666"/>
<dbReference type="InParanoid" id="J4GNP6"/>
<feature type="compositionally biased region" description="Low complexity" evidence="1">
    <location>
        <begin position="592"/>
        <end position="605"/>
    </location>
</feature>
<dbReference type="Proteomes" id="UP000006352">
    <property type="component" value="Unassembled WGS sequence"/>
</dbReference>
<evidence type="ECO:0008006" key="4">
    <source>
        <dbReference type="Google" id="ProtNLM"/>
    </source>
</evidence>
<dbReference type="OrthoDB" id="434647at2759"/>
<feature type="region of interest" description="Disordered" evidence="1">
    <location>
        <begin position="480"/>
        <end position="634"/>
    </location>
</feature>
<feature type="region of interest" description="Disordered" evidence="1">
    <location>
        <begin position="157"/>
        <end position="459"/>
    </location>
</feature>
<evidence type="ECO:0000313" key="3">
    <source>
        <dbReference type="Proteomes" id="UP000006352"/>
    </source>
</evidence>
<feature type="compositionally biased region" description="Acidic residues" evidence="1">
    <location>
        <begin position="529"/>
        <end position="538"/>
    </location>
</feature>
<dbReference type="EMBL" id="HE797048">
    <property type="protein sequence ID" value="CCM01755.1"/>
    <property type="molecule type" value="Genomic_DNA"/>
</dbReference>
<feature type="compositionally biased region" description="Basic and acidic residues" evidence="1">
    <location>
        <begin position="481"/>
        <end position="491"/>
    </location>
</feature>
<dbReference type="Pfam" id="PF03134">
    <property type="entry name" value="TB2_DP1_HVA22"/>
    <property type="match status" value="1"/>
</dbReference>
<organism evidence="2 3">
    <name type="scientific">Fibroporia radiculosa</name>
    <dbReference type="NCBI Taxonomy" id="599839"/>
    <lineage>
        <taxon>Eukaryota</taxon>
        <taxon>Fungi</taxon>
        <taxon>Dikarya</taxon>
        <taxon>Basidiomycota</taxon>
        <taxon>Agaricomycotina</taxon>
        <taxon>Agaricomycetes</taxon>
        <taxon>Polyporales</taxon>
        <taxon>Fibroporiaceae</taxon>
        <taxon>Fibroporia</taxon>
    </lineage>
</organism>
<dbReference type="HOGENOM" id="CLU_431497_0_0_1"/>
<evidence type="ECO:0000313" key="2">
    <source>
        <dbReference type="EMBL" id="CCM01755.1"/>
    </source>
</evidence>
<feature type="compositionally biased region" description="Basic and acidic residues" evidence="1">
    <location>
        <begin position="564"/>
        <end position="577"/>
    </location>
</feature>
<sequence length="634" mass="69318">MPLIVPVLRLAYVFLNIFDTFKTLRPPPPSTKNDGQPSVRAISQRKRAMKGIMAVWIVWGSFAMYERTLDSVVRLFVPFYDEFKSLVILFFVFTRARGAEPIFLHAIRPFIKPYAATLDSSLELVATTGDFMLLLALIPVQFVLSYYRRWISRGDPRPETMDSQSVPEQVRRESEKVVADSDQSSKGVNPAPRGRGSVISGNTLTRGTGRPTTHAKSSFQRQKSSGAHNPAPRATRSTVRRSSQSSQGAPPPYEIWYPPLSAHDNAPTNPLTGLPTPPEDDPPAFDTSLEIKGDDWRQYPAFPSAYPSTPLTAQPKLHVANDTRASSSSSLSEELRRPPPGLATVPLGATAGRVPGSPRGSPISDSAREWSDNQGSDEEAQDQDHIMDVEEDTLDDSEVDSEEDDFDVTLRTPSRKNRFQAPVKEKASLTSASTDSLVSRSTHLSTTDNGSSLRTRTNSIASTTLTTSDAASIVGIKRRLPRGEKAEERFRIKPSSKMVAASTRSAGVQLHTRMRAASRKTTHTHAESSAEDDSEFAGDSDAGNTRNGAEAEKRRRVPGVPGDRLSRPTASREDSNRTIRGTARKAAAPMQAASRSGAARRLATRVGESERNATVRTRRSVATLEGKTRAAGKR</sequence>
<evidence type="ECO:0000256" key="1">
    <source>
        <dbReference type="SAM" id="MobiDB-lite"/>
    </source>
</evidence>
<feature type="compositionally biased region" description="Acidic residues" evidence="1">
    <location>
        <begin position="389"/>
        <end position="407"/>
    </location>
</feature>
<gene>
    <name evidence="2" type="ORF">FIBRA_03821</name>
</gene>
<feature type="compositionally biased region" description="Polar residues" evidence="1">
    <location>
        <begin position="428"/>
        <end position="458"/>
    </location>
</feature>
<feature type="compositionally biased region" description="Polar residues" evidence="1">
    <location>
        <begin position="199"/>
        <end position="227"/>
    </location>
</feature>
<feature type="compositionally biased region" description="Basic residues" evidence="1">
    <location>
        <begin position="512"/>
        <end position="523"/>
    </location>
</feature>
<dbReference type="InterPro" id="IPR004345">
    <property type="entry name" value="TB2_DP1_HVA22"/>
</dbReference>